<organism evidence="15 16">
    <name type="scientific">Bacillus zhangzhouensis</name>
    <dbReference type="NCBI Taxonomy" id="1178540"/>
    <lineage>
        <taxon>Bacteria</taxon>
        <taxon>Bacillati</taxon>
        <taxon>Bacillota</taxon>
        <taxon>Bacilli</taxon>
        <taxon>Bacillales</taxon>
        <taxon>Bacillaceae</taxon>
        <taxon>Bacillus</taxon>
    </lineage>
</organism>
<dbReference type="NCBIfam" id="NF005997">
    <property type="entry name" value="PRK08124.1"/>
    <property type="match status" value="1"/>
</dbReference>
<evidence type="ECO:0000256" key="6">
    <source>
        <dbReference type="ARBA" id="ARBA00022692"/>
    </source>
</evidence>
<keyword evidence="10" id="KW-0406">Ion transport</keyword>
<evidence type="ECO:0000256" key="3">
    <source>
        <dbReference type="ARBA" id="ARBA00022448"/>
    </source>
</evidence>
<evidence type="ECO:0000256" key="2">
    <source>
        <dbReference type="ARBA" id="ARBA00008038"/>
    </source>
</evidence>
<dbReference type="InterPro" id="IPR047055">
    <property type="entry name" value="MotA-like"/>
</dbReference>
<evidence type="ECO:0000256" key="11">
    <source>
        <dbReference type="ARBA" id="ARBA00023136"/>
    </source>
</evidence>
<reference evidence="15 16" key="1">
    <citation type="submission" date="2012-09" db="EMBL/GenBank/DDBJ databases">
        <title>Genome Sequence of Bacillus sp. DW5-4.</title>
        <authorList>
            <person name="Lai Q."/>
            <person name="Liu Y."/>
            <person name="Shao Z."/>
        </authorList>
    </citation>
    <scope>NUCLEOTIDE SEQUENCE [LARGE SCALE GENOMIC DNA]</scope>
    <source>
        <strain evidence="15 16">DW5-4</strain>
    </source>
</reference>
<dbReference type="OrthoDB" id="9806929at2"/>
<accession>A0A081L701</accession>
<evidence type="ECO:0000259" key="13">
    <source>
        <dbReference type="Pfam" id="PF01618"/>
    </source>
</evidence>
<feature type="transmembrane region" description="Helical" evidence="12">
    <location>
        <begin position="153"/>
        <end position="173"/>
    </location>
</feature>
<evidence type="ECO:0000256" key="1">
    <source>
        <dbReference type="ARBA" id="ARBA00004651"/>
    </source>
</evidence>
<evidence type="ECO:0000256" key="8">
    <source>
        <dbReference type="ARBA" id="ARBA00022781"/>
    </source>
</evidence>
<feature type="transmembrane region" description="Helical" evidence="12">
    <location>
        <begin position="31"/>
        <end position="51"/>
    </location>
</feature>
<dbReference type="InterPro" id="IPR046786">
    <property type="entry name" value="MotA_N"/>
</dbReference>
<keyword evidence="16" id="KW-1185">Reference proteome</keyword>
<dbReference type="EMBL" id="JOTP01000035">
    <property type="protein sequence ID" value="KEP25027.1"/>
    <property type="molecule type" value="Genomic_DNA"/>
</dbReference>
<dbReference type="RefSeq" id="WP_034324951.1">
    <property type="nucleotide sequence ID" value="NZ_JAVIKA010000002.1"/>
</dbReference>
<feature type="domain" description="Motility protein A N-terminal" evidence="14">
    <location>
        <begin position="6"/>
        <end position="91"/>
    </location>
</feature>
<comment type="subcellular location">
    <subcellularLocation>
        <location evidence="1">Cell membrane</location>
        <topology evidence="1">Multi-pass membrane protein</topology>
    </subcellularLocation>
</comment>
<keyword evidence="6 12" id="KW-0812">Transmembrane</keyword>
<evidence type="ECO:0000256" key="12">
    <source>
        <dbReference type="SAM" id="Phobius"/>
    </source>
</evidence>
<dbReference type="PANTHER" id="PTHR30433">
    <property type="entry name" value="CHEMOTAXIS PROTEIN MOTA"/>
    <property type="match status" value="1"/>
</dbReference>
<dbReference type="InterPro" id="IPR002898">
    <property type="entry name" value="MotA_ExbB_proton_chnl"/>
</dbReference>
<feature type="transmembrane region" description="Helical" evidence="12">
    <location>
        <begin position="179"/>
        <end position="201"/>
    </location>
</feature>
<evidence type="ECO:0000256" key="10">
    <source>
        <dbReference type="ARBA" id="ARBA00023065"/>
    </source>
</evidence>
<dbReference type="GO" id="GO:0005886">
    <property type="term" value="C:plasma membrane"/>
    <property type="evidence" value="ECO:0007669"/>
    <property type="project" value="UniProtKB-SubCell"/>
</dbReference>
<keyword evidence="3" id="KW-0813">Transport</keyword>
<evidence type="ECO:0000259" key="14">
    <source>
        <dbReference type="Pfam" id="PF20560"/>
    </source>
</evidence>
<comment type="similarity">
    <text evidence="2">Belongs to the MotA family.</text>
</comment>
<proteinExistence type="inferred from homology"/>
<keyword evidence="15" id="KW-0282">Flagellum</keyword>
<dbReference type="Pfam" id="PF01618">
    <property type="entry name" value="MotA_ExbB"/>
    <property type="match status" value="1"/>
</dbReference>
<dbReference type="InterPro" id="IPR000540">
    <property type="entry name" value="Flag_MotA_CS"/>
</dbReference>
<dbReference type="AlphaFoldDB" id="A0A081L701"/>
<keyword evidence="11 12" id="KW-0472">Membrane</keyword>
<name>A0A081L701_9BACI</name>
<gene>
    <name evidence="15" type="ORF">BA70_12615</name>
</gene>
<dbReference type="PANTHER" id="PTHR30433:SF3">
    <property type="entry name" value="MOTILITY PROTEIN A"/>
    <property type="match status" value="1"/>
</dbReference>
<dbReference type="GO" id="GO:0006935">
    <property type="term" value="P:chemotaxis"/>
    <property type="evidence" value="ECO:0007669"/>
    <property type="project" value="UniProtKB-KW"/>
</dbReference>
<keyword evidence="8" id="KW-0375">Hydrogen ion transport</keyword>
<keyword evidence="4" id="KW-1003">Cell membrane</keyword>
<evidence type="ECO:0000313" key="16">
    <source>
        <dbReference type="Proteomes" id="UP000028091"/>
    </source>
</evidence>
<keyword evidence="9 12" id="KW-1133">Transmembrane helix</keyword>
<evidence type="ECO:0000313" key="15">
    <source>
        <dbReference type="EMBL" id="KEP25027.1"/>
    </source>
</evidence>
<feature type="transmembrane region" description="Helical" evidence="12">
    <location>
        <begin position="7"/>
        <end position="25"/>
    </location>
</feature>
<evidence type="ECO:0000256" key="5">
    <source>
        <dbReference type="ARBA" id="ARBA00022500"/>
    </source>
</evidence>
<sequence length="264" mass="28445">MDKTSLIGIILALIALGVGMVLKGVSLTALINPAAILIIIAGTISAVVIAFPSSEIKKTPKLFGKIFKENQLPTIQEMIPLFSNWAQIARREGLLALEANLEEVDDDFLKNGLSMAVDGQSAEFIRDILTEEVDAMSERHQAGALIFTQAGTYAPSLGVLGAVVGLIAALANMGDIEQLGHAISAAFVATLLGIFTGYVLWHPFANKLKRKSKEEVKLRLIMIEGILSVLEGQSPKVIEQKLLMYLPAKERANLVIEEGEKQNG</sequence>
<dbReference type="Pfam" id="PF20560">
    <property type="entry name" value="MotA_N"/>
    <property type="match status" value="1"/>
</dbReference>
<keyword evidence="15" id="KW-0966">Cell projection</keyword>
<dbReference type="Proteomes" id="UP000028091">
    <property type="component" value="Unassembled WGS sequence"/>
</dbReference>
<feature type="domain" description="MotA/TolQ/ExbB proton channel" evidence="13">
    <location>
        <begin position="102"/>
        <end position="217"/>
    </location>
</feature>
<keyword evidence="15" id="KW-0969">Cilium</keyword>
<evidence type="ECO:0000256" key="4">
    <source>
        <dbReference type="ARBA" id="ARBA00022475"/>
    </source>
</evidence>
<dbReference type="eggNOG" id="COG1291">
    <property type="taxonomic scope" value="Bacteria"/>
</dbReference>
<evidence type="ECO:0000256" key="9">
    <source>
        <dbReference type="ARBA" id="ARBA00022989"/>
    </source>
</evidence>
<dbReference type="PROSITE" id="PS01307">
    <property type="entry name" value="MOTA"/>
    <property type="match status" value="1"/>
</dbReference>
<keyword evidence="5" id="KW-0145">Chemotaxis</keyword>
<comment type="caution">
    <text evidence="15">The sequence shown here is derived from an EMBL/GenBank/DDBJ whole genome shotgun (WGS) entry which is preliminary data.</text>
</comment>
<protein>
    <submittedName>
        <fullName evidence="15">Flagellar motor protein MotA</fullName>
    </submittedName>
</protein>
<dbReference type="GO" id="GO:0071978">
    <property type="term" value="P:bacterial-type flagellum-dependent swarming motility"/>
    <property type="evidence" value="ECO:0007669"/>
    <property type="project" value="InterPro"/>
</dbReference>
<dbReference type="GO" id="GO:1902600">
    <property type="term" value="P:proton transmembrane transport"/>
    <property type="evidence" value="ECO:0007669"/>
    <property type="project" value="UniProtKB-KW"/>
</dbReference>
<keyword evidence="7" id="KW-0283">Flagellar rotation</keyword>
<evidence type="ECO:0000256" key="7">
    <source>
        <dbReference type="ARBA" id="ARBA00022779"/>
    </source>
</evidence>